<dbReference type="GeneID" id="89994557"/>
<dbReference type="Proteomes" id="UP001334248">
    <property type="component" value="Unassembled WGS sequence"/>
</dbReference>
<dbReference type="EMBL" id="JAVHJV010000001">
    <property type="protein sequence ID" value="KAK5946962.1"/>
    <property type="molecule type" value="Genomic_DNA"/>
</dbReference>
<evidence type="ECO:0000256" key="1">
    <source>
        <dbReference type="SAM" id="MobiDB-lite"/>
    </source>
</evidence>
<comment type="caution">
    <text evidence="2">The sequence shown here is derived from an EMBL/GenBank/DDBJ whole genome shotgun (WGS) entry which is preliminary data.</text>
</comment>
<evidence type="ECO:0000313" key="3">
    <source>
        <dbReference type="Proteomes" id="UP001334248"/>
    </source>
</evidence>
<keyword evidence="3" id="KW-1185">Reference proteome</keyword>
<accession>A0ABR0S249</accession>
<reference evidence="2 3" key="1">
    <citation type="journal article" date="2023" name="Res Sq">
        <title>Genomic and morphological characterization of Knufia obscura isolated from the Mars 2020 spacecraft assembly facility.</title>
        <authorList>
            <person name="Chander A.M."/>
            <person name="Teixeira M.M."/>
            <person name="Singh N.K."/>
            <person name="Williams M.P."/>
            <person name="Parker C.W."/>
            <person name="Leo P."/>
            <person name="Stajich J.E."/>
            <person name="Torok T."/>
            <person name="Tighe S."/>
            <person name="Mason C.E."/>
            <person name="Venkateswaran K."/>
        </authorList>
    </citation>
    <scope>NUCLEOTIDE SEQUENCE [LARGE SCALE GENOMIC DNA]</scope>
    <source>
        <strain evidence="2 3">CCFEE 5817</strain>
    </source>
</reference>
<sequence length="179" mass="20288">MTSTAAHTIPVMQLNLSRLTYNQLHNLVDFLLRRYSACFNAEDPNADNKKLLAAMEKMPADLRQRTSEGSEARDALALLRINGKTQGHRLSRKQLEDLIHVYGAWDKAMKSVGIELEPVPQERTVKEEPATERSIKNENVEEVDVKIGNLEEKKVKQSKTKNATGKQKKVKKGKKPKKK</sequence>
<feature type="compositionally biased region" description="Basic residues" evidence="1">
    <location>
        <begin position="166"/>
        <end position="179"/>
    </location>
</feature>
<dbReference type="RefSeq" id="XP_064735052.1">
    <property type="nucleotide sequence ID" value="XM_064869555.1"/>
</dbReference>
<proteinExistence type="predicted"/>
<organism evidence="2 3">
    <name type="scientific">Knufia obscura</name>
    <dbReference type="NCBI Taxonomy" id="1635080"/>
    <lineage>
        <taxon>Eukaryota</taxon>
        <taxon>Fungi</taxon>
        <taxon>Dikarya</taxon>
        <taxon>Ascomycota</taxon>
        <taxon>Pezizomycotina</taxon>
        <taxon>Eurotiomycetes</taxon>
        <taxon>Chaetothyriomycetidae</taxon>
        <taxon>Chaetothyriales</taxon>
        <taxon>Trichomeriaceae</taxon>
        <taxon>Knufia</taxon>
    </lineage>
</organism>
<protein>
    <submittedName>
        <fullName evidence="2">Uncharacterized protein</fullName>
    </submittedName>
</protein>
<evidence type="ECO:0000313" key="2">
    <source>
        <dbReference type="EMBL" id="KAK5946962.1"/>
    </source>
</evidence>
<gene>
    <name evidence="2" type="ORF">PMZ80_001108</name>
</gene>
<feature type="region of interest" description="Disordered" evidence="1">
    <location>
        <begin position="153"/>
        <end position="179"/>
    </location>
</feature>
<name>A0ABR0S249_9EURO</name>